<gene>
    <name evidence="3" type="ORF">LVJ82_04825</name>
</gene>
<evidence type="ECO:0000259" key="2">
    <source>
        <dbReference type="PROSITE" id="PS01148"/>
    </source>
</evidence>
<dbReference type="Pfam" id="PF01206">
    <property type="entry name" value="TusA"/>
    <property type="match status" value="1"/>
</dbReference>
<proteinExistence type="inferred from homology"/>
<dbReference type="SUPFAM" id="SSF64307">
    <property type="entry name" value="SirA-like"/>
    <property type="match status" value="1"/>
</dbReference>
<organism evidence="3 4">
    <name type="scientific">Vitreoscilla massiliensis</name>
    <dbReference type="NCBI Taxonomy" id="1689272"/>
    <lineage>
        <taxon>Bacteria</taxon>
        <taxon>Pseudomonadati</taxon>
        <taxon>Pseudomonadota</taxon>
        <taxon>Betaproteobacteria</taxon>
        <taxon>Neisseriales</taxon>
        <taxon>Neisseriaceae</taxon>
        <taxon>Vitreoscilla</taxon>
    </lineage>
</organism>
<keyword evidence="4" id="KW-1185">Reference proteome</keyword>
<sequence length="76" mass="8246">MAQQASLDVKGLKCPMPMLRAKKALATLDSGDELTVYATDPGVQEDFAAFCRHTGHVLLQSSANEDGSFTLILRHK</sequence>
<dbReference type="InterPro" id="IPR001455">
    <property type="entry name" value="TusA-like"/>
</dbReference>
<feature type="domain" description="UPF0033" evidence="2">
    <location>
        <begin position="7"/>
        <end position="31"/>
    </location>
</feature>
<dbReference type="CDD" id="cd00291">
    <property type="entry name" value="SirA_YedF_YeeD"/>
    <property type="match status" value="1"/>
</dbReference>
<dbReference type="EMBL" id="CP091511">
    <property type="protein sequence ID" value="UOO90308.1"/>
    <property type="molecule type" value="Genomic_DNA"/>
</dbReference>
<reference evidence="3 4" key="1">
    <citation type="journal article" date="2022" name="Res Sq">
        <title>Evolution of multicellular longitudinally dividing oral cavity symbionts (Neisseriaceae).</title>
        <authorList>
            <person name="Nyongesa S."/>
            <person name="Weber P."/>
            <person name="Bernet E."/>
            <person name="Pullido F."/>
            <person name="Nieckarz M."/>
            <person name="Delaby M."/>
            <person name="Nieves C."/>
            <person name="Viehboeck T."/>
            <person name="Krause N."/>
            <person name="Rivera-Millot A."/>
            <person name="Nakamura A."/>
            <person name="Vischer N."/>
            <person name="VanNieuwenhze M."/>
            <person name="Brun Y."/>
            <person name="Cava F."/>
            <person name="Bulgheresi S."/>
            <person name="Veyrier F."/>
        </authorList>
    </citation>
    <scope>NUCLEOTIDE SEQUENCE [LARGE SCALE GENOMIC DNA]</scope>
    <source>
        <strain evidence="3 4">SN4</strain>
    </source>
</reference>
<dbReference type="PANTHER" id="PTHR33279">
    <property type="entry name" value="SULFUR CARRIER PROTEIN YEDF-RELATED"/>
    <property type="match status" value="1"/>
</dbReference>
<dbReference type="Gene3D" id="3.30.110.40">
    <property type="entry name" value="TusA-like domain"/>
    <property type="match status" value="1"/>
</dbReference>
<accession>A0ABY4E3H7</accession>
<dbReference type="Proteomes" id="UP000832011">
    <property type="component" value="Chromosome"/>
</dbReference>
<evidence type="ECO:0000313" key="4">
    <source>
        <dbReference type="Proteomes" id="UP000832011"/>
    </source>
</evidence>
<dbReference type="PROSITE" id="PS01148">
    <property type="entry name" value="UPF0033"/>
    <property type="match status" value="1"/>
</dbReference>
<comment type="similarity">
    <text evidence="1">Belongs to the sulfur carrier protein TusA family.</text>
</comment>
<dbReference type="RefSeq" id="WP_058355805.1">
    <property type="nucleotide sequence ID" value="NZ_CABKVG010000008.1"/>
</dbReference>
<evidence type="ECO:0000256" key="1">
    <source>
        <dbReference type="ARBA" id="ARBA00008984"/>
    </source>
</evidence>
<dbReference type="PANTHER" id="PTHR33279:SF6">
    <property type="entry name" value="SULFUR CARRIER PROTEIN YEDF-RELATED"/>
    <property type="match status" value="1"/>
</dbReference>
<name>A0ABY4E3H7_9NEIS</name>
<protein>
    <submittedName>
        <fullName evidence="3">Sulfurtransferase TusA family protein</fullName>
    </submittedName>
</protein>
<evidence type="ECO:0000313" key="3">
    <source>
        <dbReference type="EMBL" id="UOO90308.1"/>
    </source>
</evidence>
<dbReference type="InterPro" id="IPR036868">
    <property type="entry name" value="TusA-like_sf"/>
</dbReference>